<evidence type="ECO:0000256" key="1">
    <source>
        <dbReference type="ARBA" id="ARBA00023015"/>
    </source>
</evidence>
<dbReference type="SUPFAM" id="SSF46785">
    <property type="entry name" value="Winged helix' DNA-binding domain"/>
    <property type="match status" value="1"/>
</dbReference>
<dbReference type="PANTHER" id="PTHR30154">
    <property type="entry name" value="LEUCINE-RESPONSIVE REGULATORY PROTEIN"/>
    <property type="match status" value="1"/>
</dbReference>
<dbReference type="GO" id="GO:0043565">
    <property type="term" value="F:sequence-specific DNA binding"/>
    <property type="evidence" value="ECO:0007669"/>
    <property type="project" value="InterPro"/>
</dbReference>
<dbReference type="GO" id="GO:0006355">
    <property type="term" value="P:regulation of DNA-templated transcription"/>
    <property type="evidence" value="ECO:0007669"/>
    <property type="project" value="UniProtKB-ARBA"/>
</dbReference>
<proteinExistence type="predicted"/>
<dbReference type="InterPro" id="IPR011991">
    <property type="entry name" value="ArsR-like_HTH"/>
</dbReference>
<dbReference type="EMBL" id="BA000012">
    <property type="protein sequence ID" value="BAB49563.1"/>
    <property type="molecule type" value="Genomic_DNA"/>
</dbReference>
<dbReference type="Gene3D" id="3.30.70.920">
    <property type="match status" value="1"/>
</dbReference>
<dbReference type="InterPro" id="IPR011008">
    <property type="entry name" value="Dimeric_a/b-barrel"/>
</dbReference>
<dbReference type="CDD" id="cd00090">
    <property type="entry name" value="HTH_ARSR"/>
    <property type="match status" value="1"/>
</dbReference>
<name>Q98IF3_RHILO</name>
<evidence type="ECO:0000313" key="6">
    <source>
        <dbReference type="Proteomes" id="UP000000552"/>
    </source>
</evidence>
<keyword evidence="3" id="KW-0804">Transcription</keyword>
<keyword evidence="1" id="KW-0805">Transcription regulation</keyword>
<dbReference type="InterPro" id="IPR019887">
    <property type="entry name" value="Tscrpt_reg_AsnC/Lrp_C"/>
</dbReference>
<dbReference type="PANTHER" id="PTHR30154:SF34">
    <property type="entry name" value="TRANSCRIPTIONAL REGULATOR AZLB"/>
    <property type="match status" value="1"/>
</dbReference>
<dbReference type="InterPro" id="IPR036390">
    <property type="entry name" value="WH_DNA-bd_sf"/>
</dbReference>
<dbReference type="HOGENOM" id="CLU_091233_0_3_5"/>
<protein>
    <submittedName>
        <fullName evidence="5">Probable transcriptional regulator</fullName>
    </submittedName>
</protein>
<dbReference type="SMART" id="SM00344">
    <property type="entry name" value="HTH_ASNC"/>
    <property type="match status" value="1"/>
</dbReference>
<evidence type="ECO:0000256" key="3">
    <source>
        <dbReference type="ARBA" id="ARBA00023163"/>
    </source>
</evidence>
<dbReference type="KEGG" id="mlo:mlr2428"/>
<accession>Q98IF3</accession>
<dbReference type="Pfam" id="PF13412">
    <property type="entry name" value="HTH_24"/>
    <property type="match status" value="1"/>
</dbReference>
<dbReference type="GO" id="GO:0043200">
    <property type="term" value="P:response to amino acid"/>
    <property type="evidence" value="ECO:0007669"/>
    <property type="project" value="TreeGrafter"/>
</dbReference>
<dbReference type="InterPro" id="IPR019888">
    <property type="entry name" value="Tscrpt_reg_AsnC-like"/>
</dbReference>
<evidence type="ECO:0000256" key="2">
    <source>
        <dbReference type="ARBA" id="ARBA00023125"/>
    </source>
</evidence>
<dbReference type="PRINTS" id="PR00033">
    <property type="entry name" value="HTHASNC"/>
</dbReference>
<dbReference type="InterPro" id="IPR019885">
    <property type="entry name" value="Tscrpt_reg_HTH_AsnC-type_CS"/>
</dbReference>
<dbReference type="GO" id="GO:0005829">
    <property type="term" value="C:cytosol"/>
    <property type="evidence" value="ECO:0007669"/>
    <property type="project" value="TreeGrafter"/>
</dbReference>
<feature type="domain" description="HTH asnC-type" evidence="4">
    <location>
        <begin position="12"/>
        <end position="75"/>
    </location>
</feature>
<organism evidence="5 6">
    <name type="scientific">Mesorhizobium japonicum (strain LMG 29417 / CECT 9101 / MAFF 303099)</name>
    <name type="common">Mesorhizobium loti (strain MAFF 303099)</name>
    <dbReference type="NCBI Taxonomy" id="266835"/>
    <lineage>
        <taxon>Bacteria</taxon>
        <taxon>Pseudomonadati</taxon>
        <taxon>Pseudomonadota</taxon>
        <taxon>Alphaproteobacteria</taxon>
        <taxon>Hyphomicrobiales</taxon>
        <taxon>Phyllobacteriaceae</taxon>
        <taxon>Mesorhizobium</taxon>
    </lineage>
</organism>
<dbReference type="Proteomes" id="UP000000552">
    <property type="component" value="Chromosome"/>
</dbReference>
<dbReference type="Pfam" id="PF01037">
    <property type="entry name" value="AsnC_trans_reg"/>
    <property type="match status" value="1"/>
</dbReference>
<gene>
    <name evidence="5" type="ordered locus">mlr2428</name>
</gene>
<evidence type="ECO:0000259" key="4">
    <source>
        <dbReference type="PROSITE" id="PS50956"/>
    </source>
</evidence>
<evidence type="ECO:0000313" key="5">
    <source>
        <dbReference type="EMBL" id="BAB49563.1"/>
    </source>
</evidence>
<reference evidence="5 6" key="1">
    <citation type="journal article" date="2000" name="DNA Res.">
        <title>Complete genome structure of the nitrogen-fixing symbiotic bacterium Mesorhizobium loti.</title>
        <authorList>
            <person name="Kaneko T."/>
            <person name="Nakamura Y."/>
            <person name="Sato S."/>
            <person name="Asamizu E."/>
            <person name="Kato T."/>
            <person name="Sasamoto S."/>
            <person name="Watanabe A."/>
            <person name="Idesawa K."/>
            <person name="Ishikawa A."/>
            <person name="Kawashima K."/>
            <person name="Kimura T."/>
            <person name="Kishida Y."/>
            <person name="Kiyokawa C."/>
            <person name="Kohara M."/>
            <person name="Matsumoto M."/>
            <person name="Matsuno A."/>
            <person name="Mochizuki Y."/>
            <person name="Nakayama S."/>
            <person name="Nakazaki N."/>
            <person name="Shimpo S."/>
            <person name="Sugimoto M."/>
            <person name="Takeuchi C."/>
            <person name="Yamada M."/>
            <person name="Tabata S."/>
        </authorList>
    </citation>
    <scope>NUCLEOTIDE SEQUENCE [LARGE SCALE GENOMIC DNA]</scope>
    <source>
        <strain evidence="6">LMG 29417 / CECT 9101 / MAFF 303099</strain>
    </source>
</reference>
<dbReference type="PROSITE" id="PS00519">
    <property type="entry name" value="HTH_ASNC_1"/>
    <property type="match status" value="1"/>
</dbReference>
<dbReference type="InterPro" id="IPR000485">
    <property type="entry name" value="AsnC-type_HTH_dom"/>
</dbReference>
<dbReference type="SUPFAM" id="SSF54909">
    <property type="entry name" value="Dimeric alpha+beta barrel"/>
    <property type="match status" value="1"/>
</dbReference>
<dbReference type="PROSITE" id="PS50956">
    <property type="entry name" value="HTH_ASNC_2"/>
    <property type="match status" value="1"/>
</dbReference>
<dbReference type="InterPro" id="IPR036388">
    <property type="entry name" value="WH-like_DNA-bd_sf"/>
</dbReference>
<keyword evidence="2" id="KW-0238">DNA-binding</keyword>
<dbReference type="Gene3D" id="1.10.10.10">
    <property type="entry name" value="Winged helix-like DNA-binding domain superfamily/Winged helix DNA-binding domain"/>
    <property type="match status" value="1"/>
</dbReference>
<dbReference type="AlphaFoldDB" id="Q98IF3"/>
<dbReference type="eggNOG" id="COG1522">
    <property type="taxonomic scope" value="Bacteria"/>
</dbReference>
<sequence length="161" mass="18216">MPMKMESGAMKLDDIDKRILRALQRNGRMANNDLASEVGLSPSPCLRRVKLLEEAGVIDRYVAVLNPASIDKGLTFFTRIWLKTQDEDTVQHFATEVAKLAQVMECYLMLGDCDALVRVVAADVNDYRRFQSEHLSRIKGVQNVKTDVPSWTIKYTSELPI</sequence>